<feature type="transmembrane region" description="Helical" evidence="1">
    <location>
        <begin position="319"/>
        <end position="341"/>
    </location>
</feature>
<evidence type="ECO:0000256" key="1">
    <source>
        <dbReference type="SAM" id="Phobius"/>
    </source>
</evidence>
<evidence type="ECO:0000313" key="3">
    <source>
        <dbReference type="Proteomes" id="UP001108240"/>
    </source>
</evidence>
<accession>A0A8C0YJY8</accession>
<organism evidence="2 3">
    <name type="scientific">Cyprinus carpio carpio</name>
    <dbReference type="NCBI Taxonomy" id="630221"/>
    <lineage>
        <taxon>Eukaryota</taxon>
        <taxon>Metazoa</taxon>
        <taxon>Chordata</taxon>
        <taxon>Craniata</taxon>
        <taxon>Vertebrata</taxon>
        <taxon>Euteleostomi</taxon>
        <taxon>Actinopterygii</taxon>
        <taxon>Neopterygii</taxon>
        <taxon>Teleostei</taxon>
        <taxon>Ostariophysi</taxon>
        <taxon>Cypriniformes</taxon>
        <taxon>Cyprinidae</taxon>
        <taxon>Cyprininae</taxon>
        <taxon>Cyprinus</taxon>
    </lineage>
</organism>
<reference evidence="2" key="1">
    <citation type="submission" date="2025-08" db="UniProtKB">
        <authorList>
            <consortium name="Ensembl"/>
        </authorList>
    </citation>
    <scope>IDENTIFICATION</scope>
</reference>
<dbReference type="Proteomes" id="UP001108240">
    <property type="component" value="Unplaced"/>
</dbReference>
<dbReference type="AlphaFoldDB" id="A0A8C0YJY8"/>
<protein>
    <submittedName>
        <fullName evidence="2">Glycoprotein integral membrane 1</fullName>
    </submittedName>
</protein>
<dbReference type="Ensembl" id="ENSCCRT00000006628.2">
    <property type="protein sequence ID" value="ENSCCRP00000006017.2"/>
    <property type="gene ID" value="ENSCCRG00000003564.2"/>
</dbReference>
<dbReference type="PANTHER" id="PTHR28549:SF1">
    <property type="entry name" value="GLYCOPROTEIN INTEGRAL MEMBRANE PROTEIN 1"/>
    <property type="match status" value="1"/>
</dbReference>
<sequence>MTEITTSRIERHARILIHVLLISSVIKMACTWKIHLTVVYLSVLFVLANAQSKQTTTETVVLNVTAVSETNQTKYSVQAKMISHPFFQINLNIGLLDNETFINGALLKPSGVTRMTCPALLLDGSNVSSSDLADGLVSSELRLMVNQSYVQSDAGEQLLLLVLSQEIIQLADEKVQQPDACEVEILWNQSSEEITQVTNIYPSSRSKLSAIPRESDILVTNASMRNTVEDQVLTTSHYLLKHAETTQEEIAAPGKLPETPLRMDPETLYESREEEERTSDSLLLESPLSGSMSSYSVACQWVKGLRDKLRRFWSDSIPLFFLIMWVVVVGVAGSAVIIKILDLLFPSCEHRGFFHLNPETLMPDDEKQRLMDNMEGETTEKSILIEK</sequence>
<dbReference type="GeneTree" id="ENSGT00390000008373"/>
<dbReference type="InterPro" id="IPR042319">
    <property type="entry name" value="GINM1"/>
</dbReference>
<evidence type="ECO:0000313" key="2">
    <source>
        <dbReference type="Ensembl" id="ENSCCRP00000006017.2"/>
    </source>
</evidence>
<keyword evidence="3" id="KW-1185">Reference proteome</keyword>
<keyword evidence="1" id="KW-0812">Transmembrane</keyword>
<dbReference type="OMA" id="ISAMPRE"/>
<dbReference type="PANTHER" id="PTHR28549">
    <property type="entry name" value="GLYCOPROTEIN INTEGRAL MEMBRANE PROTEIN 1"/>
    <property type="match status" value="1"/>
</dbReference>
<proteinExistence type="predicted"/>
<keyword evidence="1" id="KW-0472">Membrane</keyword>
<reference evidence="2" key="2">
    <citation type="submission" date="2025-09" db="UniProtKB">
        <authorList>
            <consortium name="Ensembl"/>
        </authorList>
    </citation>
    <scope>IDENTIFICATION</scope>
</reference>
<name>A0A8C0YJY8_CYPCA</name>
<keyword evidence="1" id="KW-1133">Transmembrane helix</keyword>